<comment type="caution">
    <text evidence="1">The sequence shown here is derived from an EMBL/GenBank/DDBJ whole genome shotgun (WGS) entry which is preliminary data.</text>
</comment>
<name>A0ACC1B650_9ROSI</name>
<dbReference type="Proteomes" id="UP001164250">
    <property type="component" value="Chromosome 6"/>
</dbReference>
<dbReference type="EMBL" id="CM047902">
    <property type="protein sequence ID" value="KAJ0094369.1"/>
    <property type="molecule type" value="Genomic_DNA"/>
</dbReference>
<keyword evidence="2" id="KW-1185">Reference proteome</keyword>
<protein>
    <submittedName>
        <fullName evidence="1">Uncharacterized protein</fullName>
    </submittedName>
</protein>
<organism evidence="1 2">
    <name type="scientific">Pistacia atlantica</name>
    <dbReference type="NCBI Taxonomy" id="434234"/>
    <lineage>
        <taxon>Eukaryota</taxon>
        <taxon>Viridiplantae</taxon>
        <taxon>Streptophyta</taxon>
        <taxon>Embryophyta</taxon>
        <taxon>Tracheophyta</taxon>
        <taxon>Spermatophyta</taxon>
        <taxon>Magnoliopsida</taxon>
        <taxon>eudicotyledons</taxon>
        <taxon>Gunneridae</taxon>
        <taxon>Pentapetalae</taxon>
        <taxon>rosids</taxon>
        <taxon>malvids</taxon>
        <taxon>Sapindales</taxon>
        <taxon>Anacardiaceae</taxon>
        <taxon>Pistacia</taxon>
    </lineage>
</organism>
<evidence type="ECO:0000313" key="2">
    <source>
        <dbReference type="Proteomes" id="UP001164250"/>
    </source>
</evidence>
<sequence length="43" mass="4658">MAVIFFPDRKHKSASSTSEGGFDGDELMVVGARWVAMVDSGRL</sequence>
<reference evidence="2" key="1">
    <citation type="journal article" date="2023" name="G3 (Bethesda)">
        <title>Genome assembly and association tests identify interacting loci associated with vigor, precocity, and sex in interspecific pistachio rootstocks.</title>
        <authorList>
            <person name="Palmer W."/>
            <person name="Jacygrad E."/>
            <person name="Sagayaradj S."/>
            <person name="Cavanaugh K."/>
            <person name="Han R."/>
            <person name="Bertier L."/>
            <person name="Beede B."/>
            <person name="Kafkas S."/>
            <person name="Golino D."/>
            <person name="Preece J."/>
            <person name="Michelmore R."/>
        </authorList>
    </citation>
    <scope>NUCLEOTIDE SEQUENCE [LARGE SCALE GENOMIC DNA]</scope>
</reference>
<evidence type="ECO:0000313" key="1">
    <source>
        <dbReference type="EMBL" id="KAJ0094369.1"/>
    </source>
</evidence>
<proteinExistence type="predicted"/>
<accession>A0ACC1B650</accession>
<gene>
    <name evidence="1" type="ORF">Patl1_14998</name>
</gene>